<reference evidence="3 4" key="1">
    <citation type="submission" date="2020-08" db="EMBL/GenBank/DDBJ databases">
        <title>Genomic Encyclopedia of Type Strains, Phase IV (KMG-IV): sequencing the most valuable type-strain genomes for metagenomic binning, comparative biology and taxonomic classification.</title>
        <authorList>
            <person name="Goeker M."/>
        </authorList>
    </citation>
    <scope>NUCLEOTIDE SEQUENCE [LARGE SCALE GENOMIC DNA]</scope>
    <source>
        <strain evidence="3 4">DSM 11590</strain>
    </source>
</reference>
<evidence type="ECO:0000313" key="3">
    <source>
        <dbReference type="EMBL" id="MBB6211970.1"/>
    </source>
</evidence>
<dbReference type="RefSeq" id="WP_184265208.1">
    <property type="nucleotide sequence ID" value="NZ_JACIIX010000015.1"/>
</dbReference>
<dbReference type="Gene3D" id="3.90.960.10">
    <property type="entry name" value="YbaK/aminoacyl-tRNA synthetase-associated domain"/>
    <property type="match status" value="1"/>
</dbReference>
<keyword evidence="4" id="KW-1185">Reference proteome</keyword>
<dbReference type="GO" id="GO:0002161">
    <property type="term" value="F:aminoacyl-tRNA deacylase activity"/>
    <property type="evidence" value="ECO:0007669"/>
    <property type="project" value="InterPro"/>
</dbReference>
<dbReference type="InterPro" id="IPR036754">
    <property type="entry name" value="YbaK/aa-tRNA-synt-asso_dom_sf"/>
</dbReference>
<dbReference type="PANTHER" id="PTHR31423">
    <property type="entry name" value="YBAK DOMAIN-CONTAINING PROTEIN"/>
    <property type="match status" value="1"/>
</dbReference>
<protein>
    <submittedName>
        <fullName evidence="3">Ala-tRNA(Pro) deacylase</fullName>
        <ecNumber evidence="3">3.1.1.-</ecNumber>
    </submittedName>
</protein>
<proteinExistence type="inferred from homology"/>
<evidence type="ECO:0000313" key="4">
    <source>
        <dbReference type="Proteomes" id="UP000544872"/>
    </source>
</evidence>
<dbReference type="Pfam" id="PF04073">
    <property type="entry name" value="tRNA_edit"/>
    <property type="match status" value="1"/>
</dbReference>
<dbReference type="AlphaFoldDB" id="A0A7W9ZIS5"/>
<dbReference type="EMBL" id="JACIIX010000015">
    <property type="protein sequence ID" value="MBB6211970.1"/>
    <property type="molecule type" value="Genomic_DNA"/>
</dbReference>
<dbReference type="InterPro" id="IPR007214">
    <property type="entry name" value="YbaK/aa-tRNA-synth-assoc-dom"/>
</dbReference>
<comment type="similarity">
    <text evidence="1">Belongs to the PRORSD1 family.</text>
</comment>
<accession>A0A7W9ZIS5</accession>
<dbReference type="PANTHER" id="PTHR31423:SF3">
    <property type="entry name" value="PROLYL-TRNA SYNTHETASE ASSOCIATED DOMAIN-CONTAINING PROTEIN 1-RELATED"/>
    <property type="match status" value="1"/>
</dbReference>
<dbReference type="FunFam" id="3.90.960.10:FF:000005">
    <property type="entry name" value="Putative prolyl-tRNA synthetase"/>
    <property type="match status" value="1"/>
</dbReference>
<dbReference type="CDD" id="cd04335">
    <property type="entry name" value="PrdX_deacylase"/>
    <property type="match status" value="1"/>
</dbReference>
<name>A0A7W9ZIS5_NOVIT</name>
<sequence>MSNPAAETAASPLVLSPHHASRAALMTFLDGLNIRTSTVDHPPIMTVEDGHQFWADIPGVHCKNLFLRDAKKQTWLVVAPIDRQIDLKTLPDRIGSKRLSFGSAERLVDMLGVFPGSVTPFSLINDRAAQAVNVVLDQWMMDQPILNYHPLENTATTSISNTDLLTFVRACGHAPQIATLA</sequence>
<evidence type="ECO:0000256" key="1">
    <source>
        <dbReference type="ARBA" id="ARBA00010201"/>
    </source>
</evidence>
<organism evidence="3 4">
    <name type="scientific">Novispirillum itersonii</name>
    <name type="common">Aquaspirillum itersonii</name>
    <dbReference type="NCBI Taxonomy" id="189"/>
    <lineage>
        <taxon>Bacteria</taxon>
        <taxon>Pseudomonadati</taxon>
        <taxon>Pseudomonadota</taxon>
        <taxon>Alphaproteobacteria</taxon>
        <taxon>Rhodospirillales</taxon>
        <taxon>Novispirillaceae</taxon>
        <taxon>Novispirillum</taxon>
    </lineage>
</organism>
<comment type="caution">
    <text evidence="3">The sequence shown here is derived from an EMBL/GenBank/DDBJ whole genome shotgun (WGS) entry which is preliminary data.</text>
</comment>
<dbReference type="EC" id="3.1.1.-" evidence="3"/>
<dbReference type="InterPro" id="IPR040285">
    <property type="entry name" value="ProX/PRXD1"/>
</dbReference>
<feature type="domain" description="YbaK/aminoacyl-tRNA synthetase-associated" evidence="2">
    <location>
        <begin position="41"/>
        <end position="167"/>
    </location>
</feature>
<evidence type="ECO:0000259" key="2">
    <source>
        <dbReference type="Pfam" id="PF04073"/>
    </source>
</evidence>
<keyword evidence="3" id="KW-0378">Hydrolase</keyword>
<gene>
    <name evidence="3" type="ORF">FHS48_003416</name>
</gene>
<dbReference type="SUPFAM" id="SSF55826">
    <property type="entry name" value="YbaK/ProRS associated domain"/>
    <property type="match status" value="1"/>
</dbReference>
<dbReference type="Proteomes" id="UP000544872">
    <property type="component" value="Unassembled WGS sequence"/>
</dbReference>